<dbReference type="RefSeq" id="WP_114697206.1">
    <property type="nucleotide sequence ID" value="NZ_QQOH01000006.1"/>
</dbReference>
<evidence type="ECO:0000256" key="2">
    <source>
        <dbReference type="SAM" id="Phobius"/>
    </source>
</evidence>
<dbReference type="Pfam" id="PF03203">
    <property type="entry name" value="MerC"/>
    <property type="match status" value="1"/>
</dbReference>
<dbReference type="InterPro" id="IPR001054">
    <property type="entry name" value="A/G_cyclase"/>
</dbReference>
<feature type="transmembrane region" description="Helical" evidence="2">
    <location>
        <begin position="65"/>
        <end position="83"/>
    </location>
</feature>
<evidence type="ECO:0000259" key="3">
    <source>
        <dbReference type="PROSITE" id="PS50125"/>
    </source>
</evidence>
<dbReference type="InterPro" id="IPR004891">
    <property type="entry name" value="Mercury-R_MerC"/>
</dbReference>
<feature type="transmembrane region" description="Helical" evidence="2">
    <location>
        <begin position="95"/>
        <end position="113"/>
    </location>
</feature>
<keyword evidence="2" id="KW-0812">Transmembrane</keyword>
<dbReference type="OrthoDB" id="9806704at2"/>
<comment type="caution">
    <text evidence="4">The sequence shown here is derived from an EMBL/GenBank/DDBJ whole genome shotgun (WGS) entry which is preliminary data.</text>
</comment>
<evidence type="ECO:0000256" key="1">
    <source>
        <dbReference type="SAM" id="Coils"/>
    </source>
</evidence>
<dbReference type="SMART" id="SM00044">
    <property type="entry name" value="CYCc"/>
    <property type="match status" value="1"/>
</dbReference>
<dbReference type="Gene3D" id="3.30.70.1230">
    <property type="entry name" value="Nucleotide cyclase"/>
    <property type="match status" value="1"/>
</dbReference>
<name>A0A369WBT1_9GAMM</name>
<dbReference type="AlphaFoldDB" id="A0A369WBT1"/>
<accession>A0A369WBT1</accession>
<dbReference type="Pfam" id="PF00211">
    <property type="entry name" value="Guanylate_cyc"/>
    <property type="match status" value="1"/>
</dbReference>
<evidence type="ECO:0000313" key="4">
    <source>
        <dbReference type="EMBL" id="RDE18086.1"/>
    </source>
</evidence>
<proteinExistence type="predicted"/>
<dbReference type="PANTHER" id="PTHR43081:SF20">
    <property type="entry name" value="TWO-COMPONENT RESPONSE REGULATOR"/>
    <property type="match status" value="1"/>
</dbReference>
<feature type="transmembrane region" description="Helical" evidence="2">
    <location>
        <begin position="119"/>
        <end position="139"/>
    </location>
</feature>
<dbReference type="GO" id="GO:0035556">
    <property type="term" value="P:intracellular signal transduction"/>
    <property type="evidence" value="ECO:0007669"/>
    <property type="project" value="InterPro"/>
</dbReference>
<dbReference type="EMBL" id="QQOH01000006">
    <property type="protein sequence ID" value="RDE18086.1"/>
    <property type="molecule type" value="Genomic_DNA"/>
</dbReference>
<dbReference type="CDD" id="cd07302">
    <property type="entry name" value="CHD"/>
    <property type="match status" value="1"/>
</dbReference>
<dbReference type="GO" id="GO:0004016">
    <property type="term" value="F:adenylate cyclase activity"/>
    <property type="evidence" value="ECO:0007669"/>
    <property type="project" value="UniProtKB-ARBA"/>
</dbReference>
<dbReference type="GO" id="GO:0015097">
    <property type="term" value="F:mercury ion transmembrane transporter activity"/>
    <property type="evidence" value="ECO:0007669"/>
    <property type="project" value="InterPro"/>
</dbReference>
<sequence length="394" mass="43442">MANTTADYRSSHGTASKLLPFGLLAYAGAALSLLACYAQIIASLVAPLFGITTALYPDNPAINPHFQAVLMWVFGLVTVIGLSRDRAQSSRQYPLVVGVCGLLVIVLTLYLYYDVRILILGYILLIVAALLNQNARLLTLRRQVAAQARELETINQSLEQRVTEQVNEIGRLTRLKRFLAPEVVDLIVTQGKEPLLNSHRGYIATLFCDIRGFTSCSERIEPEESIEVLQRYHEHIGRLISQHQATIDHRAGDGLVVFFNDPLPCQQPVLSALKLALEIRSSFDQLNVDWHKRGYNLGLGVGIASGYATLGTVGFEDRYDYTANGSCVNLASRLCDEAASGQILMDHNSYLEVEQQVEVAPAREFRLKGFSQEVSAYEVVGLRDTGVGKVESAD</sequence>
<dbReference type="GO" id="GO:0016020">
    <property type="term" value="C:membrane"/>
    <property type="evidence" value="ECO:0007669"/>
    <property type="project" value="InterPro"/>
</dbReference>
<keyword evidence="1" id="KW-0175">Coiled coil</keyword>
<keyword evidence="2" id="KW-0472">Membrane</keyword>
<keyword evidence="2" id="KW-1133">Transmembrane helix</keyword>
<dbReference type="PROSITE" id="PS50125">
    <property type="entry name" value="GUANYLATE_CYCLASE_2"/>
    <property type="match status" value="1"/>
</dbReference>
<evidence type="ECO:0000313" key="5">
    <source>
        <dbReference type="Proteomes" id="UP000253769"/>
    </source>
</evidence>
<feature type="domain" description="Guanylate cyclase" evidence="3">
    <location>
        <begin position="204"/>
        <end position="335"/>
    </location>
</feature>
<protein>
    <submittedName>
        <fullName evidence="4">Adenylate/guanylate cyclase domain-containing protein</fullName>
    </submittedName>
</protein>
<organism evidence="4 5">
    <name type="scientific">Motiliproteus coralliicola</name>
    <dbReference type="NCBI Taxonomy" id="2283196"/>
    <lineage>
        <taxon>Bacteria</taxon>
        <taxon>Pseudomonadati</taxon>
        <taxon>Pseudomonadota</taxon>
        <taxon>Gammaproteobacteria</taxon>
        <taxon>Oceanospirillales</taxon>
        <taxon>Oceanospirillaceae</taxon>
        <taxon>Motiliproteus</taxon>
    </lineage>
</organism>
<reference evidence="4 5" key="1">
    <citation type="submission" date="2018-07" db="EMBL/GenBank/DDBJ databases">
        <title>Motiliproteus coralliicola sp. nov., a bacterium isolated from Coral.</title>
        <authorList>
            <person name="Wang G."/>
        </authorList>
    </citation>
    <scope>NUCLEOTIDE SEQUENCE [LARGE SCALE GENOMIC DNA]</scope>
    <source>
        <strain evidence="4 5">C34</strain>
    </source>
</reference>
<feature type="transmembrane region" description="Helical" evidence="2">
    <location>
        <begin position="21"/>
        <end position="45"/>
    </location>
</feature>
<keyword evidence="5" id="KW-1185">Reference proteome</keyword>
<feature type="coiled-coil region" evidence="1">
    <location>
        <begin position="141"/>
        <end position="175"/>
    </location>
</feature>
<dbReference type="InterPro" id="IPR050697">
    <property type="entry name" value="Adenylyl/Guanylyl_Cyclase_3/4"/>
</dbReference>
<dbReference type="PANTHER" id="PTHR43081">
    <property type="entry name" value="ADENYLATE CYCLASE, TERMINAL-DIFFERENTIATION SPECIFIC-RELATED"/>
    <property type="match status" value="1"/>
</dbReference>
<dbReference type="SUPFAM" id="SSF55073">
    <property type="entry name" value="Nucleotide cyclase"/>
    <property type="match status" value="1"/>
</dbReference>
<dbReference type="GO" id="GO:0006171">
    <property type="term" value="P:cAMP biosynthetic process"/>
    <property type="evidence" value="ECO:0007669"/>
    <property type="project" value="TreeGrafter"/>
</dbReference>
<dbReference type="Proteomes" id="UP000253769">
    <property type="component" value="Unassembled WGS sequence"/>
</dbReference>
<gene>
    <name evidence="4" type="ORF">DV711_18360</name>
</gene>
<dbReference type="InterPro" id="IPR029787">
    <property type="entry name" value="Nucleotide_cyclase"/>
</dbReference>